<gene>
    <name evidence="2" type="ORF">EVAR_99660_1</name>
</gene>
<comment type="caution">
    <text evidence="2">The sequence shown here is derived from an EMBL/GenBank/DDBJ whole genome shotgun (WGS) entry which is preliminary data.</text>
</comment>
<dbReference type="STRING" id="151549.A0A4C1S849"/>
<dbReference type="Pfam" id="PF03417">
    <property type="entry name" value="AAT"/>
    <property type="match status" value="1"/>
</dbReference>
<dbReference type="EMBL" id="BGZK01003187">
    <property type="protein sequence ID" value="GBO98413.1"/>
    <property type="molecule type" value="Genomic_DNA"/>
</dbReference>
<evidence type="ECO:0000313" key="3">
    <source>
        <dbReference type="Proteomes" id="UP000299102"/>
    </source>
</evidence>
<sequence length="445" mass="48789">MKIDRMSDGEAADGAGIDRVALNVNGSSCAAAACNDNRKQPKISDCTAGKCNNYVTKMRAGKAVPVLYSRGSHYQVGYDVISSGHSFFCFPLATWRVKCLSCTPSRPYAWVGLKPTKKSPEGEVVGSAMLFSQATSLATGPTTSIASPNAAGRHMSPGTVTGRFLFSHPAGSGLRRPGGVRKLRLDVGTLGWSSNPIQCKGKSSKLQQKWVRPFKGYTFGSLITSFIAGSEKLLDLERRADSASARTPPRWRTCPAARRSISELHGVADSAGVPFRKHVARTTRYNIVDHRKALEHLTVHKECLMVKAFLLGVVYLIHYARTVRSSCFIWTTLWRPSMTKLASSPSCSWLYFYRCSETRSRPSGSHGRRFQRNSQPLVYFVCTHCAKRGRTQPGAREERFTSLCYAGQLPGYTMGHTAAGMVFSINTLSPRRLCSGPHTCTEPSI</sequence>
<dbReference type="AlphaFoldDB" id="A0A4C1S849"/>
<dbReference type="InterPro" id="IPR005079">
    <property type="entry name" value="Peptidase_C45_hydrolase"/>
</dbReference>
<name>A0A4C1S849_EUMVA</name>
<dbReference type="Proteomes" id="UP000299102">
    <property type="component" value="Unassembled WGS sequence"/>
</dbReference>
<reference evidence="2 3" key="1">
    <citation type="journal article" date="2019" name="Commun. Biol.">
        <title>The bagworm genome reveals a unique fibroin gene that provides high tensile strength.</title>
        <authorList>
            <person name="Kono N."/>
            <person name="Nakamura H."/>
            <person name="Ohtoshi R."/>
            <person name="Tomita M."/>
            <person name="Numata K."/>
            <person name="Arakawa K."/>
        </authorList>
    </citation>
    <scope>NUCLEOTIDE SEQUENCE [LARGE SCALE GENOMIC DNA]</scope>
</reference>
<keyword evidence="3" id="KW-1185">Reference proteome</keyword>
<protein>
    <recommendedName>
        <fullName evidence="1">Peptidase C45 hydrolase domain-containing protein</fullName>
    </recommendedName>
</protein>
<dbReference type="OrthoDB" id="189997at2759"/>
<accession>A0A4C1S849</accession>
<dbReference type="PROSITE" id="PS51257">
    <property type="entry name" value="PROKAR_LIPOPROTEIN"/>
    <property type="match status" value="1"/>
</dbReference>
<evidence type="ECO:0000313" key="2">
    <source>
        <dbReference type="EMBL" id="GBO98413.1"/>
    </source>
</evidence>
<feature type="domain" description="Peptidase C45 hydrolase" evidence="1">
    <location>
        <begin position="390"/>
        <end position="433"/>
    </location>
</feature>
<proteinExistence type="predicted"/>
<evidence type="ECO:0000259" key="1">
    <source>
        <dbReference type="Pfam" id="PF03417"/>
    </source>
</evidence>
<organism evidence="2 3">
    <name type="scientific">Eumeta variegata</name>
    <name type="common">Bagworm moth</name>
    <name type="synonym">Eumeta japonica</name>
    <dbReference type="NCBI Taxonomy" id="151549"/>
    <lineage>
        <taxon>Eukaryota</taxon>
        <taxon>Metazoa</taxon>
        <taxon>Ecdysozoa</taxon>
        <taxon>Arthropoda</taxon>
        <taxon>Hexapoda</taxon>
        <taxon>Insecta</taxon>
        <taxon>Pterygota</taxon>
        <taxon>Neoptera</taxon>
        <taxon>Endopterygota</taxon>
        <taxon>Lepidoptera</taxon>
        <taxon>Glossata</taxon>
        <taxon>Ditrysia</taxon>
        <taxon>Tineoidea</taxon>
        <taxon>Psychidae</taxon>
        <taxon>Oiketicinae</taxon>
        <taxon>Eumeta</taxon>
    </lineage>
</organism>